<proteinExistence type="predicted"/>
<gene>
    <name evidence="3" type="ORF">CSX00_11550</name>
</gene>
<feature type="signal peptide" evidence="2">
    <location>
        <begin position="1"/>
        <end position="23"/>
    </location>
</feature>
<dbReference type="PROSITE" id="PS51257">
    <property type="entry name" value="PROKAR_LIPOPROTEIN"/>
    <property type="match status" value="1"/>
</dbReference>
<sequence>MNKKRVIGTLLAAALAVTSLVGCGDSSSGGQTAVNTGAKQTDGKNLPELTTEPMEIILWDIATDEPAKSTQEGAVQRFMADYPNIKITQVHQQNDNYKQQLVVAMSSGQAPNIYVHWGGGPMAEYYNSGYANDITDMYAKYDHPEFIDAAVAQSTYDGKMLAIPFGGLSGCDIFYNKTIFKDLGLEVPQTIDELEDVCDTLKANGITPFSLANASKWTGSMYYMYLVARHSGNAEFDAAYTQENGGTFTSEAFIYAGEKIQDWVKKGYFPDGVNSLSADDNQDRALLYDGSAAMMLHGAWQVSGIKNDNEEWYNENIGVFRFPEDSEAKAKGVPQDVEIGTAIGMGMSFNCYNDDGTVNQDMLDACYVLATQYYNDDTYNNDQLSTGTQPSIKGMEENIDDPNMKIIADVFFNASNVQLWYDQYLPASVTEVHKNCMTELFGLEKTPKEIGEEHDAAMQKALAEQ</sequence>
<protein>
    <submittedName>
        <fullName evidence="3">ABC transporter substrate-binding protein</fullName>
    </submittedName>
</protein>
<keyword evidence="2" id="KW-0732">Signal</keyword>
<dbReference type="PANTHER" id="PTHR43649">
    <property type="entry name" value="ARABINOSE-BINDING PROTEIN-RELATED"/>
    <property type="match status" value="1"/>
</dbReference>
<name>A0A2G3E7F5_9FIRM</name>
<dbReference type="Pfam" id="PF01547">
    <property type="entry name" value="SBP_bac_1"/>
    <property type="match status" value="1"/>
</dbReference>
<dbReference type="EMBL" id="PDYH01000057">
    <property type="protein sequence ID" value="PHU39229.1"/>
    <property type="molecule type" value="Genomic_DNA"/>
</dbReference>
<dbReference type="Proteomes" id="UP000224317">
    <property type="component" value="Unassembled WGS sequence"/>
</dbReference>
<evidence type="ECO:0000256" key="1">
    <source>
        <dbReference type="SAM" id="MobiDB-lite"/>
    </source>
</evidence>
<accession>A0A2G3E7F5</accession>
<dbReference type="InterPro" id="IPR006059">
    <property type="entry name" value="SBP"/>
</dbReference>
<evidence type="ECO:0000313" key="3">
    <source>
        <dbReference type="EMBL" id="PHU39229.1"/>
    </source>
</evidence>
<dbReference type="Gene3D" id="3.40.190.10">
    <property type="entry name" value="Periplasmic binding protein-like II"/>
    <property type="match status" value="2"/>
</dbReference>
<feature type="compositionally biased region" description="Polar residues" evidence="1">
    <location>
        <begin position="26"/>
        <end position="39"/>
    </location>
</feature>
<keyword evidence="4" id="KW-1185">Reference proteome</keyword>
<feature type="chain" id="PRO_5039268684" evidence="2">
    <location>
        <begin position="24"/>
        <end position="465"/>
    </location>
</feature>
<evidence type="ECO:0000256" key="2">
    <source>
        <dbReference type="SAM" id="SignalP"/>
    </source>
</evidence>
<dbReference type="AlphaFoldDB" id="A0A2G3E7F5"/>
<comment type="caution">
    <text evidence="3">The sequence shown here is derived from an EMBL/GenBank/DDBJ whole genome shotgun (WGS) entry which is preliminary data.</text>
</comment>
<evidence type="ECO:0000313" key="4">
    <source>
        <dbReference type="Proteomes" id="UP000224317"/>
    </source>
</evidence>
<feature type="region of interest" description="Disordered" evidence="1">
    <location>
        <begin position="26"/>
        <end position="47"/>
    </location>
</feature>
<reference evidence="3" key="1">
    <citation type="submission" date="2017-10" db="EMBL/GenBank/DDBJ databases">
        <title>Resolving the taxonomy of Roseburia spp., Eubacterium rectale and Agathobacter spp. through phylogenomic analysis.</title>
        <authorList>
            <person name="Sheridan P.O."/>
            <person name="Walker A.W."/>
            <person name="Duncan S.H."/>
            <person name="Scott K.P."/>
            <person name="Toole P.W.O."/>
            <person name="Luis P."/>
            <person name="Flint H.J."/>
        </authorList>
    </citation>
    <scope>NUCLEOTIDE SEQUENCE [LARGE SCALE GENOMIC DNA]</scope>
    <source>
        <strain evidence="3">JK10</strain>
    </source>
</reference>
<dbReference type="SUPFAM" id="SSF53850">
    <property type="entry name" value="Periplasmic binding protein-like II"/>
    <property type="match status" value="1"/>
</dbReference>
<organism evidence="3 4">
    <name type="scientific">Pseudobutyrivibrio ruminis</name>
    <dbReference type="NCBI Taxonomy" id="46206"/>
    <lineage>
        <taxon>Bacteria</taxon>
        <taxon>Bacillati</taxon>
        <taxon>Bacillota</taxon>
        <taxon>Clostridia</taxon>
        <taxon>Lachnospirales</taxon>
        <taxon>Lachnospiraceae</taxon>
        <taxon>Pseudobutyrivibrio</taxon>
    </lineage>
</organism>
<dbReference type="InterPro" id="IPR050490">
    <property type="entry name" value="Bact_solute-bd_prot1"/>
</dbReference>
<dbReference type="RefSeq" id="WP_090489779.1">
    <property type="nucleotide sequence ID" value="NZ_PDYH01000057.1"/>
</dbReference>